<keyword evidence="3" id="KW-1185">Reference proteome</keyword>
<protein>
    <submittedName>
        <fullName evidence="2">Uncharacterized protein</fullName>
    </submittedName>
</protein>
<feature type="transmembrane region" description="Helical" evidence="1">
    <location>
        <begin position="79"/>
        <end position="100"/>
    </location>
</feature>
<sequence>MKIPFSDFLGPYLRKYDWEIQGICAPCLFGSTLYVTTLSLVALILTMMDLMYLVRRDTITPCFLRSLNPKICPSLTKNLKIFSSGVNFVLYLMMGLGGFFEQGVMMMPYLTLQLINITLFFVLLIMACISRFNLLRKMALLVFVFMIHNWVHVFCCFRNLIRYHDF</sequence>
<feature type="transmembrane region" description="Helical" evidence="1">
    <location>
        <begin position="106"/>
        <end position="127"/>
    </location>
</feature>
<name>A0AAW1CW85_9HEMI</name>
<accession>A0AAW1CW85</accession>
<proteinExistence type="predicted"/>
<dbReference type="AlphaFoldDB" id="A0AAW1CW85"/>
<dbReference type="Proteomes" id="UP001461498">
    <property type="component" value="Unassembled WGS sequence"/>
</dbReference>
<evidence type="ECO:0000313" key="2">
    <source>
        <dbReference type="EMBL" id="KAK9500877.1"/>
    </source>
</evidence>
<keyword evidence="1" id="KW-0472">Membrane</keyword>
<gene>
    <name evidence="2" type="ORF">O3M35_002050</name>
</gene>
<keyword evidence="1" id="KW-1133">Transmembrane helix</keyword>
<organism evidence="2 3">
    <name type="scientific">Rhynocoris fuscipes</name>
    <dbReference type="NCBI Taxonomy" id="488301"/>
    <lineage>
        <taxon>Eukaryota</taxon>
        <taxon>Metazoa</taxon>
        <taxon>Ecdysozoa</taxon>
        <taxon>Arthropoda</taxon>
        <taxon>Hexapoda</taxon>
        <taxon>Insecta</taxon>
        <taxon>Pterygota</taxon>
        <taxon>Neoptera</taxon>
        <taxon>Paraneoptera</taxon>
        <taxon>Hemiptera</taxon>
        <taxon>Heteroptera</taxon>
        <taxon>Panheteroptera</taxon>
        <taxon>Cimicomorpha</taxon>
        <taxon>Reduviidae</taxon>
        <taxon>Harpactorinae</taxon>
        <taxon>Harpactorini</taxon>
        <taxon>Rhynocoris</taxon>
    </lineage>
</organism>
<dbReference type="EMBL" id="JAPXFL010000010">
    <property type="protein sequence ID" value="KAK9500877.1"/>
    <property type="molecule type" value="Genomic_DNA"/>
</dbReference>
<evidence type="ECO:0000313" key="3">
    <source>
        <dbReference type="Proteomes" id="UP001461498"/>
    </source>
</evidence>
<comment type="caution">
    <text evidence="2">The sequence shown here is derived from an EMBL/GenBank/DDBJ whole genome shotgun (WGS) entry which is preliminary data.</text>
</comment>
<feature type="transmembrane region" description="Helical" evidence="1">
    <location>
        <begin position="139"/>
        <end position="161"/>
    </location>
</feature>
<reference evidence="2 3" key="1">
    <citation type="submission" date="2022-12" db="EMBL/GenBank/DDBJ databases">
        <title>Chromosome-level genome assembly of true bugs.</title>
        <authorList>
            <person name="Ma L."/>
            <person name="Li H."/>
        </authorList>
    </citation>
    <scope>NUCLEOTIDE SEQUENCE [LARGE SCALE GENOMIC DNA]</scope>
    <source>
        <strain evidence="2">Lab_2022b</strain>
    </source>
</reference>
<evidence type="ECO:0000256" key="1">
    <source>
        <dbReference type="SAM" id="Phobius"/>
    </source>
</evidence>
<feature type="transmembrane region" description="Helical" evidence="1">
    <location>
        <begin position="20"/>
        <end position="46"/>
    </location>
</feature>
<keyword evidence="1" id="KW-0812">Transmembrane</keyword>